<keyword evidence="1" id="KW-0732">Signal</keyword>
<dbReference type="AlphaFoldDB" id="A0A1I3XH29"/>
<sequence>MSKYLKLIAFLSFTVVTMSVYSIMQAMAQSVEPLELITLEGDETYADDLYLAGYVNSDVNTLNPGFTYGHGKFNYVADLSFFNQLDHSLNPLVNELTNEYRSFLRGKSPYATFKESETQIVYTGTAADVYWSGELDNQLIISVLDKLTSEETSYTLSLPEDSENSSYLDVRDTYIQYPNMYFTIGSYNVATESNEFNIYAVNLEAAEPQLELIRSIDPQLNEVNGGDYEQQNLDSRYLELTSVDYETTGQPVSGELYIYDYIEDKMLNIPDLETLNSPRILSSAAGLFILNPTEQKYEAYQADTATDPVSLSKVSEISSSGSNSQLIPSFISNGLLYSYEESYTDITSQIGNYTINIQINDLNTGEVVYRGEFVSPDEQNNDVHVDYLDQFGLIE</sequence>
<protein>
    <recommendedName>
        <fullName evidence="4">MucBP domain-containing protein</fullName>
    </recommendedName>
</protein>
<dbReference type="OrthoDB" id="2433869at2"/>
<evidence type="ECO:0000256" key="1">
    <source>
        <dbReference type="SAM" id="SignalP"/>
    </source>
</evidence>
<accession>A0A1I3XH29</accession>
<feature type="chain" id="PRO_5011727734" description="MucBP domain-containing protein" evidence="1">
    <location>
        <begin position="29"/>
        <end position="395"/>
    </location>
</feature>
<dbReference type="EMBL" id="FOSJ01000014">
    <property type="protein sequence ID" value="SFK18815.1"/>
    <property type="molecule type" value="Genomic_DNA"/>
</dbReference>
<name>A0A1I3XH29_9LACT</name>
<keyword evidence="3" id="KW-1185">Reference proteome</keyword>
<reference evidence="3" key="1">
    <citation type="submission" date="2016-10" db="EMBL/GenBank/DDBJ databases">
        <authorList>
            <person name="Varghese N."/>
            <person name="Submissions S."/>
        </authorList>
    </citation>
    <scope>NUCLEOTIDE SEQUENCE [LARGE SCALE GENOMIC DNA]</scope>
    <source>
        <strain evidence="3">DSM 16108</strain>
    </source>
</reference>
<evidence type="ECO:0000313" key="3">
    <source>
        <dbReference type="Proteomes" id="UP000199589"/>
    </source>
</evidence>
<feature type="signal peptide" evidence="1">
    <location>
        <begin position="1"/>
        <end position="28"/>
    </location>
</feature>
<evidence type="ECO:0008006" key="4">
    <source>
        <dbReference type="Google" id="ProtNLM"/>
    </source>
</evidence>
<gene>
    <name evidence="2" type="ORF">SAMN04488569_101438</name>
</gene>
<dbReference type="Proteomes" id="UP000199589">
    <property type="component" value="Unassembled WGS sequence"/>
</dbReference>
<dbReference type="RefSeq" id="WP_091896908.1">
    <property type="nucleotide sequence ID" value="NZ_FOSJ01000014.1"/>
</dbReference>
<proteinExistence type="predicted"/>
<organism evidence="2 3">
    <name type="scientific">Marinilactibacillus piezotolerans</name>
    <dbReference type="NCBI Taxonomy" id="258723"/>
    <lineage>
        <taxon>Bacteria</taxon>
        <taxon>Bacillati</taxon>
        <taxon>Bacillota</taxon>
        <taxon>Bacilli</taxon>
        <taxon>Lactobacillales</taxon>
        <taxon>Carnobacteriaceae</taxon>
        <taxon>Marinilactibacillus</taxon>
    </lineage>
</organism>
<evidence type="ECO:0000313" key="2">
    <source>
        <dbReference type="EMBL" id="SFK18815.1"/>
    </source>
</evidence>